<dbReference type="AlphaFoldDB" id="A0A650CHJ8"/>
<evidence type="ECO:0000313" key="3">
    <source>
        <dbReference type="Proteomes" id="UP000427373"/>
    </source>
</evidence>
<organism evidence="2 3">
    <name type="scientific">Sulfurisphaera ohwakuensis</name>
    <dbReference type="NCBI Taxonomy" id="69656"/>
    <lineage>
        <taxon>Archaea</taxon>
        <taxon>Thermoproteota</taxon>
        <taxon>Thermoprotei</taxon>
        <taxon>Sulfolobales</taxon>
        <taxon>Sulfolobaceae</taxon>
        <taxon>Sulfurisphaera</taxon>
    </lineage>
</organism>
<dbReference type="KEGG" id="soh:D1869_08570"/>
<proteinExistence type="predicted"/>
<accession>A0A650CHJ8</accession>
<dbReference type="GeneID" id="42801294"/>
<dbReference type="Proteomes" id="UP000427373">
    <property type="component" value="Chromosome"/>
</dbReference>
<evidence type="ECO:0000313" key="4">
    <source>
        <dbReference type="Proteomes" id="UP000582213"/>
    </source>
</evidence>
<dbReference type="EMBL" id="JACHFY010000001">
    <property type="protein sequence ID" value="MBB5252298.1"/>
    <property type="molecule type" value="Genomic_DNA"/>
</dbReference>
<dbReference type="RefSeq" id="WP_156014725.1">
    <property type="nucleotide sequence ID" value="NZ_CP045484.1"/>
</dbReference>
<reference evidence="1 4" key="2">
    <citation type="submission" date="2020-08" db="EMBL/GenBank/DDBJ databases">
        <title>Genomic Encyclopedia of Type Strains, Phase IV (KMG-IV): sequencing the most valuable type-strain genomes for metagenomic binning, comparative biology and taxonomic classification.</title>
        <authorList>
            <person name="Goeker M."/>
        </authorList>
    </citation>
    <scope>NUCLEOTIDE SEQUENCE [LARGE SCALE GENOMIC DNA]</scope>
    <source>
        <strain evidence="1 4">DSM 12421</strain>
    </source>
</reference>
<evidence type="ECO:0000313" key="1">
    <source>
        <dbReference type="EMBL" id="MBB5252298.1"/>
    </source>
</evidence>
<gene>
    <name evidence="2" type="ORF">D1869_08570</name>
    <name evidence="1" type="ORF">HNQ62_000016</name>
</gene>
<dbReference type="Proteomes" id="UP000582213">
    <property type="component" value="Unassembled WGS sequence"/>
</dbReference>
<dbReference type="OrthoDB" id="34684at2157"/>
<protein>
    <submittedName>
        <fullName evidence="2">Uncharacterized protein</fullName>
    </submittedName>
</protein>
<keyword evidence="3" id="KW-1185">Reference proteome</keyword>
<sequence>MKLQGIDISSILKPEAKYVILTKKFVSSLAEDYPDFISYNEMGIKLRELIVVSKKGMYTGYKYSITANKDGGLTSLIDDDKVIIALRAKKLEKFLTAELRFLGFKKDNLDKILILHDVPVIGSNRKELINGIKEYLKLWNGIEISDLPAIVKPEYKTPVKGKILDVDYADLAFTV</sequence>
<dbReference type="EMBL" id="CP045484">
    <property type="protein sequence ID" value="QGR17236.1"/>
    <property type="molecule type" value="Genomic_DNA"/>
</dbReference>
<evidence type="ECO:0000313" key="2">
    <source>
        <dbReference type="EMBL" id="QGR17236.1"/>
    </source>
</evidence>
<reference evidence="2 3" key="1">
    <citation type="submission" date="2019-10" db="EMBL/GenBank/DDBJ databases">
        <title>Genome Sequences from Six Type Strain Members of the Archaeal Family Sulfolobaceae: Acidianus ambivalens, Acidianus infernus, Metallosphaera prunae, Stygiolobus azoricus, Sulfolobus metallicus, and Sulfurisphaera ohwakuensis.</title>
        <authorList>
            <person name="Counts J.A."/>
            <person name="Kelly R.M."/>
        </authorList>
    </citation>
    <scope>NUCLEOTIDE SEQUENCE [LARGE SCALE GENOMIC DNA]</scope>
    <source>
        <strain evidence="2 3">TA-1</strain>
    </source>
</reference>
<name>A0A650CHJ8_SULOH</name>